<geneLocation type="plasmid" evidence="1">
    <name>unnamed2</name>
</geneLocation>
<gene>
    <name evidence="1" type="ORF">PVT71_24830</name>
</gene>
<proteinExistence type="predicted"/>
<keyword evidence="1" id="KW-0614">Plasmid</keyword>
<organism evidence="1">
    <name type="scientific">Alloyangia sp. H15</name>
    <dbReference type="NCBI Taxonomy" id="3029062"/>
    <lineage>
        <taxon>Bacteria</taxon>
        <taxon>Pseudomonadati</taxon>
        <taxon>Pseudomonadota</taxon>
        <taxon>Alphaproteobacteria</taxon>
        <taxon>Rhodobacterales</taxon>
        <taxon>Roseobacteraceae</taxon>
        <taxon>Alloyangia</taxon>
    </lineage>
</organism>
<evidence type="ECO:0000313" key="1">
    <source>
        <dbReference type="EMBL" id="XCC97292.1"/>
    </source>
</evidence>
<reference evidence="1" key="1">
    <citation type="submission" date="2023-02" db="EMBL/GenBank/DDBJ databases">
        <title>Description and genomic characterization of Salipiger bruguierae sp. nov., isolated from the sediment of mangrove plant Bruguiera sexangula.</title>
        <authorList>
            <person name="Long M."/>
        </authorList>
    </citation>
    <scope>NUCLEOTIDE SEQUENCE</scope>
    <source>
        <strain evidence="1">H15</strain>
        <plasmid evidence="1">unnamed2</plasmid>
    </source>
</reference>
<dbReference type="AlphaFoldDB" id="A0AAU8AQR7"/>
<sequence>MALAVGTCAYAEGFETRVMQAMIRDIEFITQNSSLEYAGQDLPGVTVVSADALQQLFRSSETHVSAKQDDNSPARVSALYDRFANRIFLDDMNAVAGPAMLHELVHYLQAINDKEDMFVSHIVCLEAEAYDVQAIWQTENEIDLASRPQYGFVTTLFGICNDADFSWMDGAYGR</sequence>
<dbReference type="EMBL" id="CP123387">
    <property type="protein sequence ID" value="XCC97292.1"/>
    <property type="molecule type" value="Genomic_DNA"/>
</dbReference>
<name>A0AAU8AQR7_9RHOB</name>
<protein>
    <submittedName>
        <fullName evidence="1">Uncharacterized protein</fullName>
    </submittedName>
</protein>
<accession>A0AAU8AQR7</accession>
<dbReference type="RefSeq" id="WP_353476183.1">
    <property type="nucleotide sequence ID" value="NZ_CP123387.1"/>
</dbReference>